<dbReference type="GO" id="GO:0006572">
    <property type="term" value="P:L-tyrosine catabolic process"/>
    <property type="evidence" value="ECO:0007669"/>
    <property type="project" value="UniProtKB-KW"/>
</dbReference>
<dbReference type="PROSITE" id="PS51819">
    <property type="entry name" value="VOC"/>
    <property type="match status" value="2"/>
</dbReference>
<keyword evidence="5" id="KW-0677">Repeat</keyword>
<dbReference type="Proteomes" id="UP000002009">
    <property type="component" value="Chromosome 2"/>
</dbReference>
<gene>
    <name evidence="12" type="ORF">MICPUN_79223</name>
</gene>
<dbReference type="NCBIfam" id="TIGR01263">
    <property type="entry name" value="4HPPD"/>
    <property type="match status" value="1"/>
</dbReference>
<keyword evidence="13" id="KW-1185">Reference proteome</keyword>
<evidence type="ECO:0000256" key="8">
    <source>
        <dbReference type="ARBA" id="ARBA00023232"/>
    </source>
</evidence>
<organism evidence="12 13">
    <name type="scientific">Micromonas commoda (strain RCC299 / NOUM17 / CCMP2709)</name>
    <name type="common">Picoplanktonic green alga</name>
    <dbReference type="NCBI Taxonomy" id="296587"/>
    <lineage>
        <taxon>Eukaryota</taxon>
        <taxon>Viridiplantae</taxon>
        <taxon>Chlorophyta</taxon>
        <taxon>Mamiellophyceae</taxon>
        <taxon>Mamiellales</taxon>
        <taxon>Mamiellaceae</taxon>
        <taxon>Micromonas</taxon>
    </lineage>
</organism>
<dbReference type="KEGG" id="mis:MICPUN_79223"/>
<dbReference type="STRING" id="296587.C1DZE9"/>
<evidence type="ECO:0000256" key="7">
    <source>
        <dbReference type="ARBA" id="ARBA00023004"/>
    </source>
</evidence>
<keyword evidence="4 10" id="KW-0479">Metal-binding</keyword>
<dbReference type="InterPro" id="IPR005956">
    <property type="entry name" value="4OHPhenylPyrv_dOase"/>
</dbReference>
<feature type="binding site" evidence="10">
    <location>
        <position position="389"/>
    </location>
    <ligand>
        <name>Fe cation</name>
        <dbReference type="ChEBI" id="CHEBI:24875"/>
    </ligand>
</feature>
<dbReference type="PIRSF" id="PIRSF009283">
    <property type="entry name" value="HPP_dOase"/>
    <property type="match status" value="1"/>
</dbReference>
<dbReference type="Gene3D" id="3.10.180.10">
    <property type="entry name" value="2,3-Dihydroxybiphenyl 1,2-Dioxygenase, domain 1"/>
    <property type="match status" value="2"/>
</dbReference>
<dbReference type="InterPro" id="IPR037523">
    <property type="entry name" value="VOC_core"/>
</dbReference>
<name>C1DZE9_MICCC</name>
<dbReference type="PANTHER" id="PTHR11959:SF1">
    <property type="entry name" value="4-HYDROXYPHENYLPYRUVATE DIOXYGENASE"/>
    <property type="match status" value="1"/>
</dbReference>
<dbReference type="CDD" id="cd07250">
    <property type="entry name" value="HPPD_C_like"/>
    <property type="match status" value="1"/>
</dbReference>
<dbReference type="AlphaFoldDB" id="C1DZE9"/>
<reference evidence="12 13" key="1">
    <citation type="journal article" date="2009" name="Science">
        <title>Green evolution and dynamic adaptations revealed by genomes of the marine picoeukaryotes Micromonas.</title>
        <authorList>
            <person name="Worden A.Z."/>
            <person name="Lee J.H."/>
            <person name="Mock T."/>
            <person name="Rouze P."/>
            <person name="Simmons M.P."/>
            <person name="Aerts A.L."/>
            <person name="Allen A.E."/>
            <person name="Cuvelier M.L."/>
            <person name="Derelle E."/>
            <person name="Everett M.V."/>
            <person name="Foulon E."/>
            <person name="Grimwood J."/>
            <person name="Gundlach H."/>
            <person name="Henrissat B."/>
            <person name="Napoli C."/>
            <person name="McDonald S.M."/>
            <person name="Parker M.S."/>
            <person name="Rombauts S."/>
            <person name="Salamov A."/>
            <person name="Von Dassow P."/>
            <person name="Badger J.H."/>
            <person name="Coutinho P.M."/>
            <person name="Demir E."/>
            <person name="Dubchak I."/>
            <person name="Gentemann C."/>
            <person name="Eikrem W."/>
            <person name="Gready J.E."/>
            <person name="John U."/>
            <person name="Lanier W."/>
            <person name="Lindquist E.A."/>
            <person name="Lucas S."/>
            <person name="Mayer K.F."/>
            <person name="Moreau H."/>
            <person name="Not F."/>
            <person name="Otillar R."/>
            <person name="Panaud O."/>
            <person name="Pangilinan J."/>
            <person name="Paulsen I."/>
            <person name="Piegu B."/>
            <person name="Poliakov A."/>
            <person name="Robbens S."/>
            <person name="Schmutz J."/>
            <person name="Toulza E."/>
            <person name="Wyss T."/>
            <person name="Zelensky A."/>
            <person name="Zhou K."/>
            <person name="Armbrust E.V."/>
            <person name="Bhattacharya D."/>
            <person name="Goodenough U.W."/>
            <person name="Van de Peer Y."/>
            <person name="Grigoriev I.V."/>
        </authorList>
    </citation>
    <scope>NUCLEOTIDE SEQUENCE [LARGE SCALE GENOMIC DNA]</scope>
    <source>
        <strain evidence="13">RCC299 / NOUM17</strain>
    </source>
</reference>
<dbReference type="OMA" id="DPFPVKG"/>
<dbReference type="GeneID" id="8241042"/>
<proteinExistence type="inferred from homology"/>
<evidence type="ECO:0000256" key="10">
    <source>
        <dbReference type="PIRSR" id="PIRSR009283-1"/>
    </source>
</evidence>
<dbReference type="FunFam" id="3.10.180.10:FF:000013">
    <property type="entry name" value="4-hydroxyphenylpyruvate dioxygenase"/>
    <property type="match status" value="1"/>
</dbReference>
<dbReference type="InterPro" id="IPR029068">
    <property type="entry name" value="Glyas_Bleomycin-R_OHBP_Dase"/>
</dbReference>
<evidence type="ECO:0000256" key="2">
    <source>
        <dbReference type="ARBA" id="ARBA00005877"/>
    </source>
</evidence>
<feature type="binding site" evidence="10">
    <location>
        <position position="219"/>
    </location>
    <ligand>
        <name>Fe cation</name>
        <dbReference type="ChEBI" id="CHEBI:24875"/>
    </ligand>
</feature>
<dbReference type="GO" id="GO:0003868">
    <property type="term" value="F:4-hydroxyphenylpyruvate dioxygenase activity"/>
    <property type="evidence" value="ECO:0007669"/>
    <property type="project" value="InterPro"/>
</dbReference>
<evidence type="ECO:0000256" key="4">
    <source>
        <dbReference type="ARBA" id="ARBA00022723"/>
    </source>
</evidence>
<dbReference type="SUPFAM" id="SSF54593">
    <property type="entry name" value="Glyoxalase/Bleomycin resistance protein/Dihydroxybiphenyl dioxygenase"/>
    <property type="match status" value="1"/>
</dbReference>
<feature type="binding site" evidence="10">
    <location>
        <position position="301"/>
    </location>
    <ligand>
        <name>Fe cation</name>
        <dbReference type="ChEBI" id="CHEBI:24875"/>
    </ligand>
</feature>
<keyword evidence="6" id="KW-0828">Tyrosine catabolism</keyword>
<evidence type="ECO:0000259" key="11">
    <source>
        <dbReference type="PROSITE" id="PS51819"/>
    </source>
</evidence>
<dbReference type="GO" id="GO:0006559">
    <property type="term" value="P:L-phenylalanine catabolic process"/>
    <property type="evidence" value="ECO:0007669"/>
    <property type="project" value="UniProtKB-KW"/>
</dbReference>
<dbReference type="PANTHER" id="PTHR11959">
    <property type="entry name" value="4-HYDROXYPHENYLPYRUVATE DIOXYGENASE"/>
    <property type="match status" value="1"/>
</dbReference>
<evidence type="ECO:0000256" key="1">
    <source>
        <dbReference type="ARBA" id="ARBA00005162"/>
    </source>
</evidence>
<keyword evidence="8" id="KW-0585">Phenylalanine catabolism</keyword>
<dbReference type="EMBL" id="CP001323">
    <property type="protein sequence ID" value="ACO60639.1"/>
    <property type="molecule type" value="Genomic_DNA"/>
</dbReference>
<dbReference type="InParanoid" id="C1DZE9"/>
<evidence type="ECO:0000256" key="5">
    <source>
        <dbReference type="ARBA" id="ARBA00022737"/>
    </source>
</evidence>
<dbReference type="CDD" id="cd08342">
    <property type="entry name" value="HPPD_N_like"/>
    <property type="match status" value="1"/>
</dbReference>
<comment type="cofactor">
    <cofactor evidence="10">
        <name>Fe cation</name>
        <dbReference type="ChEBI" id="CHEBI:24875"/>
    </cofactor>
    <text evidence="10">Binds 1 Fe cation per subunit.</text>
</comment>
<evidence type="ECO:0000256" key="3">
    <source>
        <dbReference type="ARBA" id="ARBA00013222"/>
    </source>
</evidence>
<feature type="domain" description="VOC" evidence="11">
    <location>
        <begin position="216"/>
        <end position="378"/>
    </location>
</feature>
<dbReference type="GO" id="GO:0046872">
    <property type="term" value="F:metal ion binding"/>
    <property type="evidence" value="ECO:0007669"/>
    <property type="project" value="UniProtKB-KW"/>
</dbReference>
<comment type="similarity">
    <text evidence="2 9">Belongs to the 4HPPD family.</text>
</comment>
<dbReference type="InterPro" id="IPR041735">
    <property type="entry name" value="4OHPhenylPyrv_dOase_C"/>
</dbReference>
<dbReference type="eggNOG" id="KOG0638">
    <property type="taxonomic scope" value="Eukaryota"/>
</dbReference>
<evidence type="ECO:0000256" key="9">
    <source>
        <dbReference type="PIRNR" id="PIRNR009283"/>
    </source>
</evidence>
<evidence type="ECO:0000256" key="6">
    <source>
        <dbReference type="ARBA" id="ARBA00022878"/>
    </source>
</evidence>
<dbReference type="OrthoDB" id="414569at2759"/>
<accession>C1DZE9</accession>
<feature type="domain" description="VOC" evidence="11">
    <location>
        <begin position="33"/>
        <end position="184"/>
    </location>
</feature>
<dbReference type="InterPro" id="IPR041736">
    <property type="entry name" value="4OHPhenylPyrv_dOase_N"/>
</dbReference>
<evidence type="ECO:0000313" key="13">
    <source>
        <dbReference type="Proteomes" id="UP000002009"/>
    </source>
</evidence>
<protein>
    <recommendedName>
        <fullName evidence="3 9">4-hydroxyphenylpyruvate dioxygenase</fullName>
    </recommendedName>
</protein>
<sequence>MAENSEPPKRHKLVGAKNFQRHNPNSDRFPLHRFHHVEFWCHDAITTASRFAVALGMQVVAKSDMTTGNSVYASYVLRSNDLVFVFSAPYGGGEEQTAEDIDKRRANMPHSCYDGENMTRFITKHGLAVKAVGVVVDDAEEAHRASLKHGARNAAYDAGDGTKPAEGISEVELYGDVVMRFVSESVVSRGPFCLPRYEPVPIEPAGSEPLCYGLRRLDHAVGNVHDLLETVDYISNFTGMHEFAEFTAEDVGTVDSGLNSMVLANNSEYVLLPVNEPTFGTKRKSQIQTYLEQNKGPGLQHLALKTDNIFDTVRKMRAHGGFRGGFEFQKPASEGYYRELPKRVGANALSPEQFKEVEELGLLVDKDDQGVLIQVFTKPVGDRPTVFIEIIQRIGCMREVGGEEAKEKKMEQAAGCGGFGKGNFSELFKSIENFERTLKVP</sequence>
<evidence type="ECO:0000313" key="12">
    <source>
        <dbReference type="EMBL" id="ACO60639.1"/>
    </source>
</evidence>
<dbReference type="RefSeq" id="XP_002499380.1">
    <property type="nucleotide sequence ID" value="XM_002499335.1"/>
</dbReference>
<keyword evidence="7 10" id="KW-0408">Iron</keyword>
<dbReference type="FunCoup" id="C1DZE9">
    <property type="interactions" value="223"/>
</dbReference>
<comment type="pathway">
    <text evidence="1">Amino-acid degradation; L-phenylalanine degradation; acetoacetate and fumarate from L-phenylalanine: step 3/6.</text>
</comment>